<protein>
    <submittedName>
        <fullName evidence="1">Carboxymuconolactone decarboxylase family protein</fullName>
    </submittedName>
</protein>
<keyword evidence="2" id="KW-1185">Reference proteome</keyword>
<dbReference type="SUPFAM" id="SSF69118">
    <property type="entry name" value="AhpD-like"/>
    <property type="match status" value="1"/>
</dbReference>
<dbReference type="Gene3D" id="1.20.1290.10">
    <property type="entry name" value="AhpD-like"/>
    <property type="match status" value="1"/>
</dbReference>
<reference evidence="2" key="1">
    <citation type="submission" date="2019-01" db="EMBL/GenBank/DDBJ databases">
        <title>Draft genomes of a novel of Sporanaerobacter strains.</title>
        <authorList>
            <person name="Ma S."/>
        </authorList>
    </citation>
    <scope>NUCLEOTIDE SEQUENCE [LARGE SCALE GENOMIC DNA]</scope>
    <source>
        <strain evidence="2">NJN-17</strain>
    </source>
</reference>
<dbReference type="Proteomes" id="UP000287969">
    <property type="component" value="Chromosome"/>
</dbReference>
<evidence type="ECO:0000313" key="2">
    <source>
        <dbReference type="Proteomes" id="UP000287969"/>
    </source>
</evidence>
<name>A0A410QGE4_9FIRM</name>
<dbReference type="AlphaFoldDB" id="A0A410QGE4"/>
<organism evidence="1 2">
    <name type="scientific">Acidilutibacter cellobiosedens</name>
    <dbReference type="NCBI Taxonomy" id="2507161"/>
    <lineage>
        <taxon>Bacteria</taxon>
        <taxon>Bacillati</taxon>
        <taxon>Bacillota</taxon>
        <taxon>Tissierellia</taxon>
        <taxon>Tissierellales</taxon>
        <taxon>Acidilutibacteraceae</taxon>
        <taxon>Acidilutibacter</taxon>
    </lineage>
</organism>
<sequence>MAKIIFSQEGLSPFQQLLGHNKYVLEKWSSLEECFFNSNTFTTELKEEVRRTLAFNNGCQYCMARGKPSDGITDSKILIATKIADIVSKNQPISDEYFNKLKKEFTDNEISELLALICFITASQRFGALLDLQPSCPI</sequence>
<dbReference type="InterPro" id="IPR029032">
    <property type="entry name" value="AhpD-like"/>
</dbReference>
<dbReference type="RefSeq" id="WP_071141235.1">
    <property type="nucleotide sequence ID" value="NZ_CP035282.1"/>
</dbReference>
<dbReference type="EMBL" id="CP035282">
    <property type="protein sequence ID" value="QAT62908.1"/>
    <property type="molecule type" value="Genomic_DNA"/>
</dbReference>
<dbReference type="KEGG" id="spoa:EQM13_15700"/>
<accession>A0A410QGE4</accession>
<gene>
    <name evidence="1" type="ORF">EQM13_15700</name>
</gene>
<proteinExistence type="predicted"/>
<dbReference type="OrthoDB" id="1257571at2"/>
<evidence type="ECO:0000313" key="1">
    <source>
        <dbReference type="EMBL" id="QAT62908.1"/>
    </source>
</evidence>